<protein>
    <submittedName>
        <fullName evidence="5">CBS domain-containing protein</fullName>
    </submittedName>
</protein>
<keyword evidence="6" id="KW-1185">Reference proteome</keyword>
<dbReference type="EMBL" id="CP041666">
    <property type="protein sequence ID" value="QDP40489.1"/>
    <property type="molecule type" value="Genomic_DNA"/>
</dbReference>
<evidence type="ECO:0000256" key="2">
    <source>
        <dbReference type="PROSITE-ProRule" id="PRU00703"/>
    </source>
</evidence>
<accession>A0A516KGI5</accession>
<evidence type="ECO:0000256" key="1">
    <source>
        <dbReference type="ARBA" id="ARBA00022737"/>
    </source>
</evidence>
<dbReference type="Pfam" id="PF00571">
    <property type="entry name" value="CBS"/>
    <property type="match status" value="2"/>
</dbReference>
<dbReference type="InterPro" id="IPR046342">
    <property type="entry name" value="CBS_dom_sf"/>
</dbReference>
<dbReference type="Gene3D" id="3.10.580.10">
    <property type="entry name" value="CBS-domain"/>
    <property type="match status" value="1"/>
</dbReference>
<keyword evidence="1" id="KW-0677">Repeat</keyword>
<evidence type="ECO:0000259" key="3">
    <source>
        <dbReference type="PROSITE" id="PS51371"/>
    </source>
</evidence>
<feature type="domain" description="CBS" evidence="3">
    <location>
        <begin position="7"/>
        <end position="64"/>
    </location>
</feature>
<feature type="domain" description="ACT" evidence="4">
    <location>
        <begin position="138"/>
        <end position="210"/>
    </location>
</feature>
<evidence type="ECO:0000313" key="6">
    <source>
        <dbReference type="Proteomes" id="UP000315215"/>
    </source>
</evidence>
<keyword evidence="2" id="KW-0129">CBS domain</keyword>
<dbReference type="Proteomes" id="UP000315215">
    <property type="component" value="Chromosome"/>
</dbReference>
<dbReference type="SUPFAM" id="SSF55021">
    <property type="entry name" value="ACT-like"/>
    <property type="match status" value="1"/>
</dbReference>
<organism evidence="5 6">
    <name type="scientific">Radiobacillus deserti</name>
    <dbReference type="NCBI Taxonomy" id="2594883"/>
    <lineage>
        <taxon>Bacteria</taxon>
        <taxon>Bacillati</taxon>
        <taxon>Bacillota</taxon>
        <taxon>Bacilli</taxon>
        <taxon>Bacillales</taxon>
        <taxon>Bacillaceae</taxon>
        <taxon>Radiobacillus</taxon>
    </lineage>
</organism>
<dbReference type="RefSeq" id="WP_143894113.1">
    <property type="nucleotide sequence ID" value="NZ_CP041666.1"/>
</dbReference>
<dbReference type="InterPro" id="IPR045865">
    <property type="entry name" value="ACT-like_dom_sf"/>
</dbReference>
<proteinExistence type="predicted"/>
<dbReference type="PROSITE" id="PS51671">
    <property type="entry name" value="ACT"/>
    <property type="match status" value="1"/>
</dbReference>
<evidence type="ECO:0000259" key="4">
    <source>
        <dbReference type="PROSITE" id="PS51671"/>
    </source>
</evidence>
<reference evidence="5 6" key="1">
    <citation type="submission" date="2019-07" db="EMBL/GenBank/DDBJ databases">
        <authorList>
            <person name="Li J."/>
        </authorList>
    </citation>
    <scope>NUCLEOTIDE SEQUENCE [LARGE SCALE GENOMIC DNA]</scope>
    <source>
        <strain evidence="5 6">TKL69</strain>
    </source>
</reference>
<dbReference type="InterPro" id="IPR002912">
    <property type="entry name" value="ACT_dom"/>
</dbReference>
<dbReference type="Pfam" id="PF22190">
    <property type="entry name" value="TTHA0829-like_ACT"/>
    <property type="match status" value="1"/>
</dbReference>
<dbReference type="InterPro" id="IPR051462">
    <property type="entry name" value="CBS_domain-containing"/>
</dbReference>
<gene>
    <name evidence="5" type="ORF">FN924_09995</name>
</gene>
<dbReference type="KEGG" id="aqt:FN924_09995"/>
<evidence type="ECO:0000313" key="5">
    <source>
        <dbReference type="EMBL" id="QDP40489.1"/>
    </source>
</evidence>
<dbReference type="InterPro" id="IPR000644">
    <property type="entry name" value="CBS_dom"/>
</dbReference>
<sequence length="210" mass="24147">MFVKSTMIPNYKCLLAQPNEPLAPVLKQLEDKDIEAMPVVDGELFVGMISKQIIYKSFYYSEKTKHDFLHETTVNDVMKEDSFSLKEDDVFEHTLPAFKDFPILAVVDDHFKFLGIVTRYDVIEVFESAFGVKRKGVRIAFTSEESKGRLSRLADLLKHVHANVISVTTFDETDKLARRIVIKIDESDQLDKLVQRLEKSGFRVLDVKEV</sequence>
<dbReference type="PANTHER" id="PTHR48108">
    <property type="entry name" value="CBS DOMAIN-CONTAINING PROTEIN CBSX2, CHLOROPLASTIC"/>
    <property type="match status" value="1"/>
</dbReference>
<dbReference type="PROSITE" id="PS51371">
    <property type="entry name" value="CBS"/>
    <property type="match status" value="1"/>
</dbReference>
<name>A0A516KGI5_9BACI</name>
<dbReference type="OrthoDB" id="1706107at2"/>
<dbReference type="PANTHER" id="PTHR48108:SF26">
    <property type="entry name" value="CBS DOMAIN-CONTAINING PROTEIN DDB_G0289609"/>
    <property type="match status" value="1"/>
</dbReference>
<dbReference type="SUPFAM" id="SSF54631">
    <property type="entry name" value="CBS-domain pair"/>
    <property type="match status" value="1"/>
</dbReference>
<dbReference type="SMART" id="SM00116">
    <property type="entry name" value="CBS"/>
    <property type="match status" value="2"/>
</dbReference>
<dbReference type="AlphaFoldDB" id="A0A516KGI5"/>